<sequence length="257" mass="29294">MSDRRWRFDAAEFRVLWDATGRDVLPYPLAHRFTAEPTLEDVNRTRQRIAQVLLPQWDEDLDRAIQVLFDPEVRIEIAGFRGRGREHRIRVHAAVRDRHGVIAVQEPGPEDTVGGAVHLSFLESDRVAAAVIAQLPECAEGQGKPLNIPVEDLEAPAAHVRDPWVVGPKEQLARFLKRPTTANFHIAAYPWGSPDNRHTQGRKDFQITDFLDDGRYAIFGDRILRIKPTDSRRMTAQVRDMITRTTAEVREGVHPRP</sequence>
<dbReference type="InterPro" id="IPR025734">
    <property type="entry name" value="EspG"/>
</dbReference>
<reference evidence="5 6" key="1">
    <citation type="submission" date="2017-07" db="EMBL/GenBank/DDBJ databases">
        <title>First draft Genome Sequence of Nocardia cerradoensis isolated from human infection.</title>
        <authorList>
            <person name="Carrasco G."/>
        </authorList>
    </citation>
    <scope>NUCLEOTIDE SEQUENCE [LARGE SCALE GENOMIC DNA]</scope>
    <source>
        <strain evidence="5 6">CNM20130759</strain>
    </source>
</reference>
<evidence type="ECO:0000313" key="5">
    <source>
        <dbReference type="EMBL" id="OXR46767.1"/>
    </source>
</evidence>
<dbReference type="RefSeq" id="WP_039775373.1">
    <property type="nucleotide sequence ID" value="NZ_JAAXOR010000006.1"/>
</dbReference>
<evidence type="ECO:0000313" key="6">
    <source>
        <dbReference type="Proteomes" id="UP000215506"/>
    </source>
</evidence>
<protein>
    <recommendedName>
        <fullName evidence="7">ESX secretion-associated protein EspG</fullName>
    </recommendedName>
</protein>
<dbReference type="AlphaFoldDB" id="A0A231HDG4"/>
<organism evidence="5 6">
    <name type="scientific">Nocardia cerradoensis</name>
    <dbReference type="NCBI Taxonomy" id="85688"/>
    <lineage>
        <taxon>Bacteria</taxon>
        <taxon>Bacillati</taxon>
        <taxon>Actinomycetota</taxon>
        <taxon>Actinomycetes</taxon>
        <taxon>Mycobacteriales</taxon>
        <taxon>Nocardiaceae</taxon>
        <taxon>Nocardia</taxon>
    </lineage>
</organism>
<dbReference type="EMBL" id="NGAF01000002">
    <property type="protein sequence ID" value="OXR46767.1"/>
    <property type="molecule type" value="Genomic_DNA"/>
</dbReference>
<evidence type="ECO:0008006" key="7">
    <source>
        <dbReference type="Google" id="ProtNLM"/>
    </source>
</evidence>
<keyword evidence="6" id="KW-1185">Reference proteome</keyword>
<comment type="caution">
    <text evidence="5">The sequence shown here is derived from an EMBL/GenBank/DDBJ whole genome shotgun (WGS) entry which is preliminary data.</text>
</comment>
<dbReference type="Pfam" id="PF14011">
    <property type="entry name" value="ESX-1_EspG"/>
    <property type="match status" value="1"/>
</dbReference>
<keyword evidence="3" id="KW-0963">Cytoplasm</keyword>
<evidence type="ECO:0000256" key="1">
    <source>
        <dbReference type="ARBA" id="ARBA00004496"/>
    </source>
</evidence>
<name>A0A231HDG4_9NOCA</name>
<keyword evidence="4" id="KW-0143">Chaperone</keyword>
<gene>
    <name evidence="5" type="ORF">B7C42_01745</name>
</gene>
<comment type="similarity">
    <text evidence="2">Belongs to the EspG family.</text>
</comment>
<dbReference type="Proteomes" id="UP000215506">
    <property type="component" value="Unassembled WGS sequence"/>
</dbReference>
<accession>A0A231HDG4</accession>
<proteinExistence type="inferred from homology"/>
<comment type="subcellular location">
    <subcellularLocation>
        <location evidence="1">Cytoplasm</location>
    </subcellularLocation>
</comment>
<evidence type="ECO:0000256" key="3">
    <source>
        <dbReference type="ARBA" id="ARBA00022490"/>
    </source>
</evidence>
<evidence type="ECO:0000256" key="4">
    <source>
        <dbReference type="ARBA" id="ARBA00023186"/>
    </source>
</evidence>
<evidence type="ECO:0000256" key="2">
    <source>
        <dbReference type="ARBA" id="ARBA00006411"/>
    </source>
</evidence>